<dbReference type="InterPro" id="IPR026705">
    <property type="entry name" value="Hid-1/Ecm30"/>
</dbReference>
<reference evidence="2 3" key="1">
    <citation type="journal article" date="2017" name="Curr. Biol.">
        <title>Genome architecture and evolution of a unichromosomal asexual nematode.</title>
        <authorList>
            <person name="Fradin H."/>
            <person name="Zegar C."/>
            <person name="Gutwein M."/>
            <person name="Lucas J."/>
            <person name="Kovtun M."/>
            <person name="Corcoran D."/>
            <person name="Baugh L.R."/>
            <person name="Kiontke K."/>
            <person name="Gunsalus K."/>
            <person name="Fitch D.H."/>
            <person name="Piano F."/>
        </authorList>
    </citation>
    <scope>NUCLEOTIDE SEQUENCE [LARGE SCALE GENOMIC DNA]</scope>
    <source>
        <strain evidence="2">PF1309</strain>
    </source>
</reference>
<evidence type="ECO:0000256" key="1">
    <source>
        <dbReference type="SAM" id="MobiDB-lite"/>
    </source>
</evidence>
<comment type="caution">
    <text evidence="2">The sequence shown here is derived from an EMBL/GenBank/DDBJ whole genome shotgun (WGS) entry which is preliminary data.</text>
</comment>
<dbReference type="EMBL" id="LIAE01010760">
    <property type="protein sequence ID" value="PAV55668.1"/>
    <property type="molecule type" value="Genomic_DNA"/>
</dbReference>
<name>A0A2A2J1A7_9BILA</name>
<organism evidence="2 3">
    <name type="scientific">Diploscapter pachys</name>
    <dbReference type="NCBI Taxonomy" id="2018661"/>
    <lineage>
        <taxon>Eukaryota</taxon>
        <taxon>Metazoa</taxon>
        <taxon>Ecdysozoa</taxon>
        <taxon>Nematoda</taxon>
        <taxon>Chromadorea</taxon>
        <taxon>Rhabditida</taxon>
        <taxon>Rhabditina</taxon>
        <taxon>Rhabditomorpha</taxon>
        <taxon>Rhabditoidea</taxon>
        <taxon>Rhabditidae</taxon>
        <taxon>Diploscapter</taxon>
    </lineage>
</organism>
<keyword evidence="3" id="KW-1185">Reference proteome</keyword>
<dbReference type="Proteomes" id="UP000218231">
    <property type="component" value="Unassembled WGS sequence"/>
</dbReference>
<protein>
    <recommendedName>
        <fullName evidence="4">Protein HID1</fullName>
    </recommendedName>
</protein>
<gene>
    <name evidence="2" type="ORF">WR25_01525</name>
</gene>
<dbReference type="OrthoDB" id="432953at2759"/>
<dbReference type="STRING" id="2018661.A0A2A2J1A7"/>
<dbReference type="AlphaFoldDB" id="A0A2A2J1A7"/>
<sequence length="1096" mass="122656">MGNQATKSNFKESVLELTSKPNKSGDEASWDALFGPDSAHTANEFFAAIPAEDIRKLRDDSPKNLATLCYKCLEKLQAARDSPSTLNQKRVITAIRILTRIIPYMLEEAEWRGYFWTPVPRGDNQVPLASTLLSVLSDLLFCPGFTVTLLDSNKEKVEDLSSIDSCEYIWEAGVGFGNKPPMNGQHYQNRAEILKLMLTCFSEIIYMPLTDENRLRWVARFTSAENRHVLPLFTSLLNVTCAYDPIGYGLPYNYLLFNDSREPLVEVALQVLIVCLDKESQPKGDETGYAENYFINYLSRIHREEDFDFMLKGITRLLSNPLQSSATYLPNSTKRVNFHQELLVLLWKCCEYNQKFMYYVLKTSDVLEILVPILYHISEARNDSTRVGLIHMGVFLILLLSGERNFGVRLNKAYITKAPIDVPTFTGTHADLLIIVFHKLITTGNYRLQSLFDCLLTIIVNARDDMVDELKSPTAAKAPEIPVQGGVSAGLAATPEVSSMTDNKAEFEKAKQVSSEEQSNEWTPTSAWAEAWKVKLPLQTIMRLLQVLVPQVEKICIDKGLTDESEILKFLQHGTLVGLLPVPHPILIRKYQANAGTNHWFRTYMWGVIYLRNTEPPIWYDTDVKMFEIQKITVSVTNFQLLAAMPRVAARVEEDPEEIAEREYAKAQAELKINGMGHSAEGKKSGSGKSSAGKNAVNGNGMVRSKSNGNDGADIPDDNSDAKSVTSSKSAKSSKSVGKNSTKAEKKLRSRGISGSSSKKDGGRFEMGLDNYDDYEALDNSFDEVDDYVSSNYKDYKKVYGGESDDSEEYTNDTSFVIKDNVYRFLSESVRSPSVPLLGIPDELANLFDETQRVNVIYEAIHQAYRGPKSPFSENSDSERRCALLLSKIVKEGLLSQTAIDNYCSNAPVTTQPIKLMEYVLKAVGNGNVQDLSNCEYPIELKQLALDLVDGRLEAIQVADELKNLDLPFFDSQFVVDTLMESSYTNNMTTIYNVLGSLRDLTTHKVIEQSSFHVGFQRFLVLCPKMSPSKLGICSMANLIVSYSLNDYKMVDGELAAMVPDPDAYVKQVDAKGRLEIVTEPNQTPPTAETYFVESG</sequence>
<feature type="region of interest" description="Disordered" evidence="1">
    <location>
        <begin position="1"/>
        <end position="29"/>
    </location>
</feature>
<accession>A0A2A2J1A7</accession>
<dbReference type="GO" id="GO:0016020">
    <property type="term" value="C:membrane"/>
    <property type="evidence" value="ECO:0007669"/>
    <property type="project" value="TreeGrafter"/>
</dbReference>
<evidence type="ECO:0008006" key="4">
    <source>
        <dbReference type="Google" id="ProtNLM"/>
    </source>
</evidence>
<feature type="compositionally biased region" description="Low complexity" evidence="1">
    <location>
        <begin position="722"/>
        <end position="741"/>
    </location>
</feature>
<dbReference type="GO" id="GO:0005797">
    <property type="term" value="C:Golgi medial cisterna"/>
    <property type="evidence" value="ECO:0007669"/>
    <property type="project" value="TreeGrafter"/>
</dbReference>
<feature type="region of interest" description="Disordered" evidence="1">
    <location>
        <begin position="677"/>
        <end position="766"/>
    </location>
</feature>
<dbReference type="PANTHER" id="PTHR21575:SF12">
    <property type="entry name" value="PROTEIN HID1"/>
    <property type="match status" value="1"/>
</dbReference>
<dbReference type="GO" id="GO:0000138">
    <property type="term" value="C:Golgi trans cisterna"/>
    <property type="evidence" value="ECO:0007669"/>
    <property type="project" value="TreeGrafter"/>
</dbReference>
<dbReference type="Pfam" id="PF12722">
    <property type="entry name" value="Hid1"/>
    <property type="match status" value="2"/>
</dbReference>
<proteinExistence type="predicted"/>
<evidence type="ECO:0000313" key="2">
    <source>
        <dbReference type="EMBL" id="PAV55668.1"/>
    </source>
</evidence>
<evidence type="ECO:0000313" key="3">
    <source>
        <dbReference type="Proteomes" id="UP000218231"/>
    </source>
</evidence>
<dbReference type="PANTHER" id="PTHR21575">
    <property type="entry name" value="PROTEIN HID1"/>
    <property type="match status" value="1"/>
</dbReference>